<evidence type="ECO:0000313" key="2">
    <source>
        <dbReference type="EMBL" id="OCC15723.1"/>
    </source>
</evidence>
<comment type="caution">
    <text evidence="2">The sequence shown here is derived from an EMBL/GenBank/DDBJ whole genome shotgun (WGS) entry which is preliminary data.</text>
</comment>
<evidence type="ECO:0000259" key="1">
    <source>
        <dbReference type="Pfam" id="PF02538"/>
    </source>
</evidence>
<dbReference type="RefSeq" id="WP_067616331.1">
    <property type="nucleotide sequence ID" value="NZ_MAGO01000003.1"/>
</dbReference>
<sequence>MPTPIDIEIINKSFCSIAEEMGIVLERAAYSPNIKERRDFSCAIFDANGNLIAQAAHIPVHLGAMPDTVKEVTKAFKLRPGDVIITNDPYSGGTHLPDITLIKGVFIGKSDSPSYYLVSRAHHADVGGVTPGSMPLENSIHREGELIRPTYLYKEDELMLDFLYPFLSQVRNPKEREGDLRAQVAALRRGDMRIKELLQRYCSDFLEACIEELLNYGERVTRSVIGAIPNGTYSFEDFLDDDGLDKQAIKIVVDLTIKEDALIADFSRSNPSVGTGLNTVKSVTRSCVYYCVFCLIGEGYPVNSGALRPIQVITRPGTIVDAQYPSPVAAGNVETSQRIVDVMFGALAKACPNKIPAASAGTMNNLAIGGIDQWGNEYAYYETIGGGMGARPTLDGLSGIQTHMTNTLNTPIEALEQQYPFLVEEYALRADSGGRGRYRGGDGIIRRIKFLKPAHVSILSERRTIPPYGLFGGEPGRCGINRIKKNGQIKWKILPGKCHVEVNEGDCIEIRTPGGGGYGEGPK</sequence>
<dbReference type="GO" id="GO:0005829">
    <property type="term" value="C:cytosol"/>
    <property type="evidence" value="ECO:0007669"/>
    <property type="project" value="TreeGrafter"/>
</dbReference>
<dbReference type="GO" id="GO:0006749">
    <property type="term" value="P:glutathione metabolic process"/>
    <property type="evidence" value="ECO:0007669"/>
    <property type="project" value="TreeGrafter"/>
</dbReference>
<dbReference type="PANTHER" id="PTHR11365:SF23">
    <property type="entry name" value="HYPOTHETICAL 5-OXOPROLINASE (EUROFUNG)-RELATED"/>
    <property type="match status" value="1"/>
</dbReference>
<proteinExistence type="predicted"/>
<dbReference type="InterPro" id="IPR003692">
    <property type="entry name" value="Hydantoinase_B"/>
</dbReference>
<keyword evidence="3" id="KW-1185">Reference proteome</keyword>
<dbReference type="Pfam" id="PF02538">
    <property type="entry name" value="Hydantoinase_B"/>
    <property type="match status" value="1"/>
</dbReference>
<reference evidence="2 3" key="1">
    <citation type="submission" date="2016-06" db="EMBL/GenBank/DDBJ databases">
        <title>Respiratory ammonification of nitrate coupled to the oxidation of elemental sulfur in deep-sea autotrophic thermophilic bacteria.</title>
        <authorList>
            <person name="Slobodkina G.B."/>
            <person name="Mardanov A.V."/>
            <person name="Ravin N.V."/>
            <person name="Frolova A.A."/>
            <person name="Viryasiv M.B."/>
            <person name="Chernyh N.A."/>
            <person name="Bonch-Osmolovskaya E.A."/>
            <person name="Slobodkin A.I."/>
        </authorList>
    </citation>
    <scope>NUCLEOTIDE SEQUENCE [LARGE SCALE GENOMIC DNA]</scope>
    <source>
        <strain evidence="2 3">S69</strain>
    </source>
</reference>
<name>A0A1B9F761_9BACT</name>
<dbReference type="Proteomes" id="UP000093080">
    <property type="component" value="Unassembled WGS sequence"/>
</dbReference>
<dbReference type="GO" id="GO:0017168">
    <property type="term" value="F:5-oxoprolinase (ATP-hydrolyzing) activity"/>
    <property type="evidence" value="ECO:0007669"/>
    <property type="project" value="TreeGrafter"/>
</dbReference>
<organism evidence="2 3">
    <name type="scientific">Dissulfuribacter thermophilus</name>
    <dbReference type="NCBI Taxonomy" id="1156395"/>
    <lineage>
        <taxon>Bacteria</taxon>
        <taxon>Pseudomonadati</taxon>
        <taxon>Thermodesulfobacteriota</taxon>
        <taxon>Dissulfuribacteria</taxon>
        <taxon>Dissulfuribacterales</taxon>
        <taxon>Dissulfuribacteraceae</taxon>
        <taxon>Dissulfuribacter</taxon>
    </lineage>
</organism>
<dbReference type="STRING" id="1156395.DBT_0647"/>
<evidence type="ECO:0000313" key="3">
    <source>
        <dbReference type="Proteomes" id="UP000093080"/>
    </source>
</evidence>
<dbReference type="InterPro" id="IPR045079">
    <property type="entry name" value="Oxoprolinase-like"/>
</dbReference>
<dbReference type="AlphaFoldDB" id="A0A1B9F761"/>
<dbReference type="PANTHER" id="PTHR11365">
    <property type="entry name" value="5-OXOPROLINASE RELATED"/>
    <property type="match status" value="1"/>
</dbReference>
<dbReference type="OrthoDB" id="9761586at2"/>
<protein>
    <submittedName>
        <fullName evidence="2">N-methylhydantoinase B</fullName>
    </submittedName>
</protein>
<dbReference type="EMBL" id="MAGO01000003">
    <property type="protein sequence ID" value="OCC15723.1"/>
    <property type="molecule type" value="Genomic_DNA"/>
</dbReference>
<feature type="domain" description="Hydantoinase B/oxoprolinase" evidence="1">
    <location>
        <begin position="4"/>
        <end position="520"/>
    </location>
</feature>
<gene>
    <name evidence="2" type="ORF">DBT_0647</name>
</gene>
<accession>A0A1B9F761</accession>
<dbReference type="PATRIC" id="fig|1156395.6.peg.658"/>